<keyword evidence="5" id="KW-0443">Lipid metabolism</keyword>
<name>A0A967E999_9MICO</name>
<accession>A0A967E999</accession>
<comment type="caution">
    <text evidence="6">The sequence shown here is derived from an EMBL/GenBank/DDBJ whole genome shotgun (WGS) entry which is preliminary data.</text>
</comment>
<dbReference type="InterPro" id="IPR050723">
    <property type="entry name" value="CFA/CMAS"/>
</dbReference>
<evidence type="ECO:0000256" key="5">
    <source>
        <dbReference type="ARBA" id="ARBA00023098"/>
    </source>
</evidence>
<evidence type="ECO:0000256" key="2">
    <source>
        <dbReference type="ARBA" id="ARBA00022603"/>
    </source>
</evidence>
<dbReference type="GO" id="GO:0008168">
    <property type="term" value="F:methyltransferase activity"/>
    <property type="evidence" value="ECO:0007669"/>
    <property type="project" value="UniProtKB-KW"/>
</dbReference>
<keyword evidence="3" id="KW-0808">Transferase</keyword>
<dbReference type="GO" id="GO:0032259">
    <property type="term" value="P:methylation"/>
    <property type="evidence" value="ECO:0007669"/>
    <property type="project" value="UniProtKB-KW"/>
</dbReference>
<evidence type="ECO:0000256" key="4">
    <source>
        <dbReference type="ARBA" id="ARBA00022691"/>
    </source>
</evidence>
<evidence type="ECO:0000256" key="1">
    <source>
        <dbReference type="ARBA" id="ARBA00010815"/>
    </source>
</evidence>
<dbReference type="AlphaFoldDB" id="A0A967E999"/>
<dbReference type="InterPro" id="IPR003333">
    <property type="entry name" value="CMAS"/>
</dbReference>
<evidence type="ECO:0000256" key="3">
    <source>
        <dbReference type="ARBA" id="ARBA00022679"/>
    </source>
</evidence>
<sequence length="418" mass="45646">MTTLLTPAPTTGSVAERLERALAPLLKGPLPVRLTAWDGSSVGPRLGPGVVIRDPAALRRLLWHPGELGAAQAYVTGELDIDGDAGVALDLARAAFTERELTGLDRRALVRQLPELASLAKEFGALATPPAPPASQARLRGRLHSLGRDRSAISHHYDLSNEFYALILDPHMAYSCAYFTDGPDMPLEQAQAAKLDLVCRKLGLSEGSRLLDVGCGWGSLSLYAAEHFGAQVTGLTIAREQKEFIDARIRERGLGDRVTIELRDYREVTGEFDAAASIEMGEHVGQANYPTYVEVLRRSVRPGGHVLIQQMSRRGKHPGGGPFIEAFIAPDMHMRPVGETVELIEAGGLEVRGVQALREHYVWTVDAWADTFETNRDRAVELVGEEVARVWRLYLIGGGQAFRDGRMGVDQILARRPA</sequence>
<organism evidence="6 7">
    <name type="scientific">Metallococcus carri</name>
    <dbReference type="NCBI Taxonomy" id="1656884"/>
    <lineage>
        <taxon>Bacteria</taxon>
        <taxon>Bacillati</taxon>
        <taxon>Actinomycetota</taxon>
        <taxon>Actinomycetes</taxon>
        <taxon>Micrococcales</taxon>
        <taxon>Dermacoccaceae</taxon>
        <taxon>Metallococcus</taxon>
    </lineage>
</organism>
<protein>
    <submittedName>
        <fullName evidence="6">Methyltransferase domain-containing protein</fullName>
    </submittedName>
</protein>
<comment type="similarity">
    <text evidence="1">Belongs to the CFA/CMAS family.</text>
</comment>
<keyword evidence="2 6" id="KW-0489">Methyltransferase</keyword>
<dbReference type="PIRSF" id="PIRSF003085">
    <property type="entry name" value="CMAS"/>
    <property type="match status" value="1"/>
</dbReference>
<keyword evidence="4" id="KW-0949">S-adenosyl-L-methionine</keyword>
<dbReference type="Gene3D" id="3.40.50.150">
    <property type="entry name" value="Vaccinia Virus protein VP39"/>
    <property type="match status" value="1"/>
</dbReference>
<gene>
    <name evidence="6" type="ORF">G9U51_10195</name>
</gene>
<dbReference type="CDD" id="cd02440">
    <property type="entry name" value="AdoMet_MTases"/>
    <property type="match status" value="1"/>
</dbReference>
<dbReference type="Pfam" id="PF02353">
    <property type="entry name" value="CMAS"/>
    <property type="match status" value="1"/>
</dbReference>
<reference evidence="6" key="1">
    <citation type="submission" date="2020-03" db="EMBL/GenBank/DDBJ databases">
        <title>Draft sequencing of Calidifontibacter sp. DB0510.</title>
        <authorList>
            <person name="Kim D.-U."/>
        </authorList>
    </citation>
    <scope>NUCLEOTIDE SEQUENCE</scope>
    <source>
        <strain evidence="6">DB0510</strain>
    </source>
</reference>
<dbReference type="Proteomes" id="UP000744769">
    <property type="component" value="Unassembled WGS sequence"/>
</dbReference>
<keyword evidence="7" id="KW-1185">Reference proteome</keyword>
<dbReference type="InterPro" id="IPR029063">
    <property type="entry name" value="SAM-dependent_MTases_sf"/>
</dbReference>
<dbReference type="GO" id="GO:0008610">
    <property type="term" value="P:lipid biosynthetic process"/>
    <property type="evidence" value="ECO:0007669"/>
    <property type="project" value="InterPro"/>
</dbReference>
<dbReference type="EMBL" id="JAAOIV010000007">
    <property type="protein sequence ID" value="NHN56147.1"/>
    <property type="molecule type" value="Genomic_DNA"/>
</dbReference>
<dbReference type="PANTHER" id="PTHR43667:SF1">
    <property type="entry name" value="CYCLOPROPANE-FATTY-ACYL-PHOSPHOLIPID SYNTHASE"/>
    <property type="match status" value="1"/>
</dbReference>
<proteinExistence type="inferred from homology"/>
<dbReference type="SUPFAM" id="SSF53335">
    <property type="entry name" value="S-adenosyl-L-methionine-dependent methyltransferases"/>
    <property type="match status" value="1"/>
</dbReference>
<evidence type="ECO:0000313" key="7">
    <source>
        <dbReference type="Proteomes" id="UP000744769"/>
    </source>
</evidence>
<dbReference type="PANTHER" id="PTHR43667">
    <property type="entry name" value="CYCLOPROPANE-FATTY-ACYL-PHOSPHOLIPID SYNTHASE"/>
    <property type="match status" value="1"/>
</dbReference>
<dbReference type="RefSeq" id="WP_166196642.1">
    <property type="nucleotide sequence ID" value="NZ_JAAOIV010000007.1"/>
</dbReference>
<evidence type="ECO:0000313" key="6">
    <source>
        <dbReference type="EMBL" id="NHN56147.1"/>
    </source>
</evidence>